<reference evidence="1" key="1">
    <citation type="submission" date="2021-05" db="EMBL/GenBank/DDBJ databases">
        <authorList>
            <person name="Scholz U."/>
            <person name="Mascher M."/>
            <person name="Fiebig A."/>
        </authorList>
    </citation>
    <scope>NUCLEOTIDE SEQUENCE [LARGE SCALE GENOMIC DNA]</scope>
</reference>
<proteinExistence type="predicted"/>
<dbReference type="Proteomes" id="UP001732700">
    <property type="component" value="Chromosome 3C"/>
</dbReference>
<evidence type="ECO:0000313" key="2">
    <source>
        <dbReference type="Proteomes" id="UP001732700"/>
    </source>
</evidence>
<organism evidence="1 2">
    <name type="scientific">Avena sativa</name>
    <name type="common">Oat</name>
    <dbReference type="NCBI Taxonomy" id="4498"/>
    <lineage>
        <taxon>Eukaryota</taxon>
        <taxon>Viridiplantae</taxon>
        <taxon>Streptophyta</taxon>
        <taxon>Embryophyta</taxon>
        <taxon>Tracheophyta</taxon>
        <taxon>Spermatophyta</taxon>
        <taxon>Magnoliopsida</taxon>
        <taxon>Liliopsida</taxon>
        <taxon>Poales</taxon>
        <taxon>Poaceae</taxon>
        <taxon>BOP clade</taxon>
        <taxon>Pooideae</taxon>
        <taxon>Poodae</taxon>
        <taxon>Poeae</taxon>
        <taxon>Poeae Chloroplast Group 1 (Aveneae type)</taxon>
        <taxon>Aveninae</taxon>
        <taxon>Avena</taxon>
    </lineage>
</organism>
<sequence length="323" mass="35295">MHRLLLPALFLLFATADAYTASCSNATCGEQAITYPFWLENTGHSCGYPGLGISCQENIPILDIQFNQYRVLHIDYANHTVSLADVNAWNTACPQLSFNLSLDPNSWLQLTPSNSNLTFLYNCKANVSRPSAVRLAGCPEPDTTWYVLRDERVTTAKSPGYACDEAVVTPVLSSHRLANQSLVEVLSDGFEMRYDAKSEQCGACEQSGGRCTYGRIEGHSGTEFACFCDDGANEHQCGDAGSLRLKRQKLYKIASTSCAILICLLVFACLLGYKKFYSFSASRHRSSFQEPVGVSLSLLAGHVGSSSSREDAGLPRHDGDLLQ</sequence>
<name>A0ACD5VQL4_AVESA</name>
<protein>
    <submittedName>
        <fullName evidence="1">Uncharacterized protein</fullName>
    </submittedName>
</protein>
<accession>A0ACD5VQL4</accession>
<dbReference type="EnsemblPlants" id="AVESA.00010b.r2.3CG0497290.2">
    <property type="protein sequence ID" value="AVESA.00010b.r2.3CG0497290.2.CDS"/>
    <property type="gene ID" value="AVESA.00010b.r2.3CG0497290"/>
</dbReference>
<reference evidence="1" key="2">
    <citation type="submission" date="2025-09" db="UniProtKB">
        <authorList>
            <consortium name="EnsemblPlants"/>
        </authorList>
    </citation>
    <scope>IDENTIFICATION</scope>
</reference>
<evidence type="ECO:0000313" key="1">
    <source>
        <dbReference type="EnsemblPlants" id="AVESA.00010b.r2.3CG0497290.2.CDS"/>
    </source>
</evidence>
<keyword evidence="2" id="KW-1185">Reference proteome</keyword>